<dbReference type="Gene3D" id="3.30.70.141">
    <property type="entry name" value="Nucleoside diphosphate kinase-like domain"/>
    <property type="match status" value="1"/>
</dbReference>
<gene>
    <name evidence="2" type="ORF">CTAYLR_009116</name>
</gene>
<dbReference type="InterPro" id="IPR036850">
    <property type="entry name" value="NDK-like_dom_sf"/>
</dbReference>
<comment type="caution">
    <text evidence="2">The sequence shown here is derived from an EMBL/GenBank/DDBJ whole genome shotgun (WGS) entry which is preliminary data.</text>
</comment>
<evidence type="ECO:0000313" key="2">
    <source>
        <dbReference type="EMBL" id="KAJ8609327.1"/>
    </source>
</evidence>
<protein>
    <recommendedName>
        <fullName evidence="4">Nucleoside-diphosphate kinase</fullName>
    </recommendedName>
</protein>
<proteinExistence type="predicted"/>
<evidence type="ECO:0000313" key="3">
    <source>
        <dbReference type="Proteomes" id="UP001230188"/>
    </source>
</evidence>
<organism evidence="2 3">
    <name type="scientific">Chrysophaeum taylorii</name>
    <dbReference type="NCBI Taxonomy" id="2483200"/>
    <lineage>
        <taxon>Eukaryota</taxon>
        <taxon>Sar</taxon>
        <taxon>Stramenopiles</taxon>
        <taxon>Ochrophyta</taxon>
        <taxon>Pelagophyceae</taxon>
        <taxon>Pelagomonadales</taxon>
        <taxon>Pelagomonadaceae</taxon>
        <taxon>Chrysophaeum</taxon>
    </lineage>
</organism>
<dbReference type="AlphaFoldDB" id="A0AAD7UJN2"/>
<reference evidence="2" key="1">
    <citation type="submission" date="2023-01" db="EMBL/GenBank/DDBJ databases">
        <title>Metagenome sequencing of chrysophaentin producing Chrysophaeum taylorii.</title>
        <authorList>
            <person name="Davison J."/>
            <person name="Bewley C."/>
        </authorList>
    </citation>
    <scope>NUCLEOTIDE SEQUENCE</scope>
    <source>
        <strain evidence="2">NIES-1699</strain>
    </source>
</reference>
<dbReference type="SUPFAM" id="SSF54919">
    <property type="entry name" value="Nucleoside diphosphate kinase, NDK"/>
    <property type="match status" value="1"/>
</dbReference>
<dbReference type="EMBL" id="JAQMWT010000142">
    <property type="protein sequence ID" value="KAJ8609327.1"/>
    <property type="molecule type" value="Genomic_DNA"/>
</dbReference>
<name>A0AAD7UJN2_9STRA</name>
<sequence>MTFGVVCLAIAEIVGAVQAFVPPPRCPNAPITRMRGGSDEDIPKNSALVFVKPHAVTTPTIELVRSELEKAGILVLEEGDIASETIDEKKLVDQHYYAIASKATITPPAELAVPEDKFKDFFGEDWATVLADDRAKTAIDASKALGLDGAAMDAAWGEAKAAGNIIKLGGGFYCGLLGEGDDALYTFNAFYMSMRDRFTAPGGSIHYFVVEWDAETLPWSSFRGSLLGPTDPASAPPDSIRGQIFANWQDLGLAAEPNTGDNGVHASASPLEGLAEKMNWLEIDPADDPFGAYILNAGLGEATLRQWVLDPVLTLEDGSRGSLFDALEDKDASPCAAKIAALVKQQDLAPV</sequence>
<keyword evidence="1" id="KW-0732">Signal</keyword>
<feature type="chain" id="PRO_5042175526" description="Nucleoside-diphosphate kinase" evidence="1">
    <location>
        <begin position="20"/>
        <end position="351"/>
    </location>
</feature>
<accession>A0AAD7UJN2</accession>
<feature type="signal peptide" evidence="1">
    <location>
        <begin position="1"/>
        <end position="19"/>
    </location>
</feature>
<keyword evidence="3" id="KW-1185">Reference proteome</keyword>
<evidence type="ECO:0008006" key="4">
    <source>
        <dbReference type="Google" id="ProtNLM"/>
    </source>
</evidence>
<dbReference type="Proteomes" id="UP001230188">
    <property type="component" value="Unassembled WGS sequence"/>
</dbReference>
<evidence type="ECO:0000256" key="1">
    <source>
        <dbReference type="SAM" id="SignalP"/>
    </source>
</evidence>